<dbReference type="PRINTS" id="PR00385">
    <property type="entry name" value="P450"/>
</dbReference>
<keyword evidence="11 14" id="KW-0503">Monooxygenase</keyword>
<dbReference type="OrthoDB" id="2789670at2759"/>
<keyword evidence="8" id="KW-0492">Microsome</keyword>
<evidence type="ECO:0000256" key="9">
    <source>
        <dbReference type="ARBA" id="ARBA00023002"/>
    </source>
</evidence>
<dbReference type="PANTHER" id="PTHR24292:SF100">
    <property type="entry name" value="CYTOCHROME P450 6A16, ISOFORM B-RELATED"/>
    <property type="match status" value="1"/>
</dbReference>
<dbReference type="VEuPathDB" id="VectorBase:SCAU009304"/>
<dbReference type="SUPFAM" id="SSF48264">
    <property type="entry name" value="Cytochrome P450"/>
    <property type="match status" value="1"/>
</dbReference>
<evidence type="ECO:0000313" key="17">
    <source>
        <dbReference type="Proteomes" id="UP000095300"/>
    </source>
</evidence>
<dbReference type="PANTHER" id="PTHR24292">
    <property type="entry name" value="CYTOCHROME P450"/>
    <property type="match status" value="1"/>
</dbReference>
<protein>
    <recommendedName>
        <fullName evidence="18">Cytochrome P450</fullName>
    </recommendedName>
</protein>
<evidence type="ECO:0000313" key="16">
    <source>
        <dbReference type="EnsemblMetazoa" id="SCAU009304-PA"/>
    </source>
</evidence>
<evidence type="ECO:0008006" key="18">
    <source>
        <dbReference type="Google" id="ProtNLM"/>
    </source>
</evidence>
<keyword evidence="5 13" id="KW-0349">Heme</keyword>
<evidence type="ECO:0000256" key="13">
    <source>
        <dbReference type="PIRSR" id="PIRSR602401-1"/>
    </source>
</evidence>
<evidence type="ECO:0000256" key="4">
    <source>
        <dbReference type="ARBA" id="ARBA00010617"/>
    </source>
</evidence>
<dbReference type="PROSITE" id="PS00086">
    <property type="entry name" value="CYTOCHROME_P450"/>
    <property type="match status" value="1"/>
</dbReference>
<evidence type="ECO:0000256" key="1">
    <source>
        <dbReference type="ARBA" id="ARBA00001971"/>
    </source>
</evidence>
<dbReference type="PRINTS" id="PR00463">
    <property type="entry name" value="EP450I"/>
</dbReference>
<evidence type="ECO:0000256" key="10">
    <source>
        <dbReference type="ARBA" id="ARBA00023004"/>
    </source>
</evidence>
<dbReference type="InterPro" id="IPR036396">
    <property type="entry name" value="Cyt_P450_sf"/>
</dbReference>
<dbReference type="AlphaFoldDB" id="A0A1I8PM47"/>
<comment type="cofactor">
    <cofactor evidence="1 13">
        <name>heme</name>
        <dbReference type="ChEBI" id="CHEBI:30413"/>
    </cofactor>
</comment>
<dbReference type="InterPro" id="IPR001128">
    <property type="entry name" value="Cyt_P450"/>
</dbReference>
<evidence type="ECO:0000256" key="2">
    <source>
        <dbReference type="ARBA" id="ARBA00004174"/>
    </source>
</evidence>
<dbReference type="InterPro" id="IPR017972">
    <property type="entry name" value="Cyt_P450_CS"/>
</dbReference>
<dbReference type="STRING" id="35570.A0A1I8PM47"/>
<evidence type="ECO:0000256" key="3">
    <source>
        <dbReference type="ARBA" id="ARBA00004406"/>
    </source>
</evidence>
<evidence type="ECO:0000256" key="14">
    <source>
        <dbReference type="RuleBase" id="RU000461"/>
    </source>
</evidence>
<comment type="subcellular location">
    <subcellularLocation>
        <location evidence="3">Endoplasmic reticulum membrane</location>
        <topology evidence="3">Peripheral membrane protein</topology>
    </subcellularLocation>
    <subcellularLocation>
        <location evidence="2">Microsome membrane</location>
        <topology evidence="2">Peripheral membrane protein</topology>
    </subcellularLocation>
</comment>
<sequence>MAIMSVLIYLIIILSTLAVYFVKKRLNYWKDQGIPHDEPSLLTGNFQGLTTKRSVADCTREVYEKYKGSGPFCGFYFFQRPAALLLDMNLVKHVLIKDFSKFTDRGLFHNEKADPLTGHLFLLDGAKWKNLRHKLSPTFTSGKMKFMYPIITDVAENFVQVFAEMSEKSNIVEIKELLARFTTDIIGRCAFGIECNSLRDPNAEFRIMGRRSMIERRHGKWVNGFIQGFPALALKLNMAMVKDEFTDFFIRIVRETVSYREQNNIKANDFLSILMELRDGEGKENKISMTLEEMAAQSFVFFLGGFETSSSTMGFSLYELAVHSDIQQKLREEINEVFDQEGKTTYEAIHDLTYLGKVISETLRKYPILPHLNRQALVDYVVPGHPKYVIKKGMPVVIPAFAMHRDPEIYPEPEKFDPERFDEDKVKQRETVEFLAFGDGPRNCIGMRFGLMQSRVGLAYLLRHFKFSVCDETKVPLVLDKRSFVLSSKDGIFLKVEKV</sequence>
<feature type="binding site" description="axial binding residue" evidence="13">
    <location>
        <position position="444"/>
    </location>
    <ligand>
        <name>heme</name>
        <dbReference type="ChEBI" id="CHEBI:30413"/>
    </ligand>
    <ligandPart>
        <name>Fe</name>
        <dbReference type="ChEBI" id="CHEBI:18248"/>
    </ligandPart>
</feature>
<name>A0A1I8PM47_STOCA</name>
<evidence type="ECO:0000256" key="12">
    <source>
        <dbReference type="ARBA" id="ARBA00023136"/>
    </source>
</evidence>
<gene>
    <name evidence="16" type="primary">106090414</name>
</gene>
<dbReference type="Proteomes" id="UP000095300">
    <property type="component" value="Unassembled WGS sequence"/>
</dbReference>
<dbReference type="GO" id="GO:0005789">
    <property type="term" value="C:endoplasmic reticulum membrane"/>
    <property type="evidence" value="ECO:0007669"/>
    <property type="project" value="UniProtKB-SubCell"/>
</dbReference>
<dbReference type="GO" id="GO:0004497">
    <property type="term" value="F:monooxygenase activity"/>
    <property type="evidence" value="ECO:0007669"/>
    <property type="project" value="UniProtKB-KW"/>
</dbReference>
<dbReference type="Pfam" id="PF00067">
    <property type="entry name" value="p450"/>
    <property type="match status" value="1"/>
</dbReference>
<dbReference type="GO" id="GO:0005506">
    <property type="term" value="F:iron ion binding"/>
    <property type="evidence" value="ECO:0007669"/>
    <property type="project" value="InterPro"/>
</dbReference>
<keyword evidence="15" id="KW-1133">Transmembrane helix</keyword>
<evidence type="ECO:0000256" key="7">
    <source>
        <dbReference type="ARBA" id="ARBA00022824"/>
    </source>
</evidence>
<dbReference type="InterPro" id="IPR002401">
    <property type="entry name" value="Cyt_P450_E_grp-I"/>
</dbReference>
<reference evidence="16" key="1">
    <citation type="submission" date="2020-05" db="UniProtKB">
        <authorList>
            <consortium name="EnsemblMetazoa"/>
        </authorList>
    </citation>
    <scope>IDENTIFICATION</scope>
    <source>
        <strain evidence="16">USDA</strain>
    </source>
</reference>
<keyword evidence="12 15" id="KW-0472">Membrane</keyword>
<accession>A0A1I8PM47</accession>
<evidence type="ECO:0000256" key="11">
    <source>
        <dbReference type="ARBA" id="ARBA00023033"/>
    </source>
</evidence>
<dbReference type="GO" id="GO:0016705">
    <property type="term" value="F:oxidoreductase activity, acting on paired donors, with incorporation or reduction of molecular oxygen"/>
    <property type="evidence" value="ECO:0007669"/>
    <property type="project" value="InterPro"/>
</dbReference>
<evidence type="ECO:0000256" key="5">
    <source>
        <dbReference type="ARBA" id="ARBA00022617"/>
    </source>
</evidence>
<evidence type="ECO:0000256" key="15">
    <source>
        <dbReference type="SAM" id="Phobius"/>
    </source>
</evidence>
<keyword evidence="9 14" id="KW-0560">Oxidoreductase</keyword>
<dbReference type="Gene3D" id="1.10.630.10">
    <property type="entry name" value="Cytochrome P450"/>
    <property type="match status" value="1"/>
</dbReference>
<proteinExistence type="inferred from homology"/>
<keyword evidence="7" id="KW-0256">Endoplasmic reticulum</keyword>
<keyword evidence="15" id="KW-0812">Transmembrane</keyword>
<feature type="transmembrane region" description="Helical" evidence="15">
    <location>
        <begin position="6"/>
        <end position="22"/>
    </location>
</feature>
<dbReference type="InterPro" id="IPR050476">
    <property type="entry name" value="Insect_CytP450_Detox"/>
</dbReference>
<keyword evidence="10 13" id="KW-0408">Iron</keyword>
<dbReference type="KEGG" id="scac:106090414"/>
<evidence type="ECO:0000256" key="8">
    <source>
        <dbReference type="ARBA" id="ARBA00022848"/>
    </source>
</evidence>
<dbReference type="GO" id="GO:0020037">
    <property type="term" value="F:heme binding"/>
    <property type="evidence" value="ECO:0007669"/>
    <property type="project" value="InterPro"/>
</dbReference>
<comment type="similarity">
    <text evidence="4 14">Belongs to the cytochrome P450 family.</text>
</comment>
<dbReference type="FunFam" id="1.10.630.10:FF:000042">
    <property type="entry name" value="Cytochrome P450"/>
    <property type="match status" value="1"/>
</dbReference>
<dbReference type="CDD" id="cd11056">
    <property type="entry name" value="CYP6-like"/>
    <property type="match status" value="1"/>
</dbReference>
<dbReference type="EnsemblMetazoa" id="SCAU009304-RA">
    <property type="protein sequence ID" value="SCAU009304-PA"/>
    <property type="gene ID" value="SCAU009304"/>
</dbReference>
<evidence type="ECO:0000256" key="6">
    <source>
        <dbReference type="ARBA" id="ARBA00022723"/>
    </source>
</evidence>
<keyword evidence="6 13" id="KW-0479">Metal-binding</keyword>
<keyword evidence="17" id="KW-1185">Reference proteome</keyword>
<organism evidence="16 17">
    <name type="scientific">Stomoxys calcitrans</name>
    <name type="common">Stable fly</name>
    <name type="synonym">Conops calcitrans</name>
    <dbReference type="NCBI Taxonomy" id="35570"/>
    <lineage>
        <taxon>Eukaryota</taxon>
        <taxon>Metazoa</taxon>
        <taxon>Ecdysozoa</taxon>
        <taxon>Arthropoda</taxon>
        <taxon>Hexapoda</taxon>
        <taxon>Insecta</taxon>
        <taxon>Pterygota</taxon>
        <taxon>Neoptera</taxon>
        <taxon>Endopterygota</taxon>
        <taxon>Diptera</taxon>
        <taxon>Brachycera</taxon>
        <taxon>Muscomorpha</taxon>
        <taxon>Muscoidea</taxon>
        <taxon>Muscidae</taxon>
        <taxon>Stomoxys</taxon>
    </lineage>
</organism>